<evidence type="ECO:0000313" key="3">
    <source>
        <dbReference type="EMBL" id="KIM21160.1"/>
    </source>
</evidence>
<dbReference type="HOGENOM" id="CLU_1378883_0_0_1"/>
<organism evidence="3 4">
    <name type="scientific">Serendipita vermifera MAFF 305830</name>
    <dbReference type="NCBI Taxonomy" id="933852"/>
    <lineage>
        <taxon>Eukaryota</taxon>
        <taxon>Fungi</taxon>
        <taxon>Dikarya</taxon>
        <taxon>Basidiomycota</taxon>
        <taxon>Agaricomycotina</taxon>
        <taxon>Agaricomycetes</taxon>
        <taxon>Sebacinales</taxon>
        <taxon>Serendipitaceae</taxon>
        <taxon>Serendipita</taxon>
    </lineage>
</organism>
<dbReference type="InterPro" id="IPR001806">
    <property type="entry name" value="Small_GTPase"/>
</dbReference>
<dbReference type="STRING" id="933852.A0A0C3A975"/>
<dbReference type="SMART" id="SM00174">
    <property type="entry name" value="RHO"/>
    <property type="match status" value="1"/>
</dbReference>
<sequence>MGATELYGGGKLDIPNCTFNFSPEKRRILPYKPEVYGSLCSIYYQRNERRIRLKLVDTTCSDEDGNDLLRSLTYQGTDVVVLCYAIDAPWSLTSVREKWYPEVLHFLPGVPIILLGCKTDFGGDSLGIVIQPNDIVTQSQGRAVADEIGAINFVECSSAYPYTIDRFEEVLGGVAWSLSEEIATASSDRLTDGKCIIT</sequence>
<dbReference type="InterPro" id="IPR003578">
    <property type="entry name" value="Small_GTPase_Rho"/>
</dbReference>
<gene>
    <name evidence="3" type="ORF">M408DRAFT_29780</name>
</gene>
<proteinExistence type="predicted"/>
<evidence type="ECO:0000313" key="4">
    <source>
        <dbReference type="Proteomes" id="UP000054097"/>
    </source>
</evidence>
<dbReference type="GO" id="GO:0003924">
    <property type="term" value="F:GTPase activity"/>
    <property type="evidence" value="ECO:0007669"/>
    <property type="project" value="InterPro"/>
</dbReference>
<evidence type="ECO:0000256" key="1">
    <source>
        <dbReference type="ARBA" id="ARBA00022741"/>
    </source>
</evidence>
<keyword evidence="1" id="KW-0547">Nucleotide-binding</keyword>
<name>A0A0C3A975_SERVB</name>
<dbReference type="PANTHER" id="PTHR24072">
    <property type="entry name" value="RHO FAMILY GTPASE"/>
    <property type="match status" value="1"/>
</dbReference>
<keyword evidence="2" id="KW-0342">GTP-binding</keyword>
<keyword evidence="4" id="KW-1185">Reference proteome</keyword>
<dbReference type="EMBL" id="KN824391">
    <property type="protein sequence ID" value="KIM21160.1"/>
    <property type="molecule type" value="Genomic_DNA"/>
</dbReference>
<dbReference type="InterPro" id="IPR027417">
    <property type="entry name" value="P-loop_NTPase"/>
</dbReference>
<dbReference type="AlphaFoldDB" id="A0A0C3A975"/>
<dbReference type="Gene3D" id="3.40.50.300">
    <property type="entry name" value="P-loop containing nucleotide triphosphate hydrolases"/>
    <property type="match status" value="1"/>
</dbReference>
<evidence type="ECO:0000256" key="2">
    <source>
        <dbReference type="ARBA" id="ARBA00023134"/>
    </source>
</evidence>
<dbReference type="PROSITE" id="PS51420">
    <property type="entry name" value="RHO"/>
    <property type="match status" value="1"/>
</dbReference>
<dbReference type="OrthoDB" id="6143571at2759"/>
<dbReference type="Pfam" id="PF00071">
    <property type="entry name" value="Ras"/>
    <property type="match status" value="1"/>
</dbReference>
<dbReference type="GO" id="GO:0005525">
    <property type="term" value="F:GTP binding"/>
    <property type="evidence" value="ECO:0007669"/>
    <property type="project" value="UniProtKB-KW"/>
</dbReference>
<protein>
    <submittedName>
        <fullName evidence="3">Uncharacterized protein</fullName>
    </submittedName>
</protein>
<reference evidence="4" key="2">
    <citation type="submission" date="2015-01" db="EMBL/GenBank/DDBJ databases">
        <title>Evolutionary Origins and Diversification of the Mycorrhizal Mutualists.</title>
        <authorList>
            <consortium name="DOE Joint Genome Institute"/>
            <consortium name="Mycorrhizal Genomics Consortium"/>
            <person name="Kohler A."/>
            <person name="Kuo A."/>
            <person name="Nagy L.G."/>
            <person name="Floudas D."/>
            <person name="Copeland A."/>
            <person name="Barry K.W."/>
            <person name="Cichocki N."/>
            <person name="Veneault-Fourrey C."/>
            <person name="LaButti K."/>
            <person name="Lindquist E.A."/>
            <person name="Lipzen A."/>
            <person name="Lundell T."/>
            <person name="Morin E."/>
            <person name="Murat C."/>
            <person name="Riley R."/>
            <person name="Ohm R."/>
            <person name="Sun H."/>
            <person name="Tunlid A."/>
            <person name="Henrissat B."/>
            <person name="Grigoriev I.V."/>
            <person name="Hibbett D.S."/>
            <person name="Martin F."/>
        </authorList>
    </citation>
    <scope>NUCLEOTIDE SEQUENCE [LARGE SCALE GENOMIC DNA]</scope>
    <source>
        <strain evidence="4">MAFF 305830</strain>
    </source>
</reference>
<dbReference type="GO" id="GO:0007264">
    <property type="term" value="P:small GTPase-mediated signal transduction"/>
    <property type="evidence" value="ECO:0007669"/>
    <property type="project" value="InterPro"/>
</dbReference>
<reference evidence="3 4" key="1">
    <citation type="submission" date="2014-04" db="EMBL/GenBank/DDBJ databases">
        <authorList>
            <consortium name="DOE Joint Genome Institute"/>
            <person name="Kuo A."/>
            <person name="Zuccaro A."/>
            <person name="Kohler A."/>
            <person name="Nagy L.G."/>
            <person name="Floudas D."/>
            <person name="Copeland A."/>
            <person name="Barry K.W."/>
            <person name="Cichocki N."/>
            <person name="Veneault-Fourrey C."/>
            <person name="LaButti K."/>
            <person name="Lindquist E.A."/>
            <person name="Lipzen A."/>
            <person name="Lundell T."/>
            <person name="Morin E."/>
            <person name="Murat C."/>
            <person name="Sun H."/>
            <person name="Tunlid A."/>
            <person name="Henrissat B."/>
            <person name="Grigoriev I.V."/>
            <person name="Hibbett D.S."/>
            <person name="Martin F."/>
            <person name="Nordberg H.P."/>
            <person name="Cantor M.N."/>
            <person name="Hua S.X."/>
        </authorList>
    </citation>
    <scope>NUCLEOTIDE SEQUENCE [LARGE SCALE GENOMIC DNA]</scope>
    <source>
        <strain evidence="3 4">MAFF 305830</strain>
    </source>
</reference>
<dbReference type="Proteomes" id="UP000054097">
    <property type="component" value="Unassembled WGS sequence"/>
</dbReference>
<dbReference type="SUPFAM" id="SSF52540">
    <property type="entry name" value="P-loop containing nucleoside triphosphate hydrolases"/>
    <property type="match status" value="1"/>
</dbReference>
<accession>A0A0C3A975</accession>